<dbReference type="InterPro" id="IPR000719">
    <property type="entry name" value="Prot_kinase_dom"/>
</dbReference>
<evidence type="ECO:0000313" key="5">
    <source>
        <dbReference type="Proteomes" id="UP001283361"/>
    </source>
</evidence>
<feature type="compositionally biased region" description="Polar residues" evidence="1">
    <location>
        <begin position="1131"/>
        <end position="1142"/>
    </location>
</feature>
<feature type="domain" description="Protein kinase" evidence="2">
    <location>
        <begin position="1167"/>
        <end position="1443"/>
    </location>
</feature>
<dbReference type="PANTHER" id="PTHR15508:SF8">
    <property type="entry name" value="LD24550P"/>
    <property type="match status" value="1"/>
</dbReference>
<dbReference type="Proteomes" id="UP001283361">
    <property type="component" value="Unassembled WGS sequence"/>
</dbReference>
<feature type="compositionally biased region" description="Low complexity" evidence="1">
    <location>
        <begin position="437"/>
        <end position="448"/>
    </location>
</feature>
<evidence type="ECO:0008006" key="6">
    <source>
        <dbReference type="Google" id="ProtNLM"/>
    </source>
</evidence>
<dbReference type="PANTHER" id="PTHR15508">
    <property type="entry name" value="RIBOSOMAL PROTEIN S6 KINASE"/>
    <property type="match status" value="1"/>
</dbReference>
<keyword evidence="5" id="KW-1185">Reference proteome</keyword>
<feature type="compositionally biased region" description="Basic and acidic residues" evidence="1">
    <location>
        <begin position="466"/>
        <end position="476"/>
    </location>
</feature>
<feature type="compositionally biased region" description="Low complexity" evidence="1">
    <location>
        <begin position="1114"/>
        <end position="1126"/>
    </location>
</feature>
<sequence length="1454" mass="158723">MAQDSKWSVHDNIWHFTVTDPQLHKNGFTVYKVNCKTFPIKAPETLTELICWKRYNDFKTLYKSLSALHKALHRRDAFPDFAKPKLFGRFDDDVIEERRQSAAALLNFISTQPHLYKSLVFKQFLEDGKSPTHANPKGLDILVAAGSGHSRSDGYPPPDLVPSSAGSCSMTTDSIDRMGENLGTPTHPNALDVEGLSVHTSPATLRPTSAEDQRDLTFAEPGMAVDSAGLGPSKPNDLAVLEGTWNYPAVADNISLNSSNGKDTTDTDDEVNDIGEDDVEEDSAIATSLPDTDLAFFDPIAHDALGVQPTVESTSGMPRSNSWLLEGLNMCAEMETNESKAKDGDDDFCNSGEQTIMSVGSTVTDGSEQITSASDKTSSCELSSEFELIRTMSQSSDGSKVECGKGDVDLSSEWQTRSGSFVGQASAAAFGSGPMVSSSSKGQQLSSSDHTVNYGKQKPSSRSHRANSERSQDSSERATSSAGGSRNSKAIPSKGSSTNLLRRLVSGVSSNKGTSQTSTASLSKPRSATEHSVSSMDLGGKEDYIYLAASQICMAQNSEVNGDFEVAFAYYKSGVGILLQGVQGDTNKARRDAVRRKTAQYLMKAEDLFNRHLATETVDERRWGAESFLSPSLDLDPSFAFIRGSTRELRNFQVLGTIDRVVLVRDKGTDETFVIKSIPKSTPDTERTQSILPTTCPHMVSLHRFFETDSCVFLLLQYASGGKLWTYIGDYLHTDRGNAGIELSVIKDQTQVKNIYSGTKVESDILSTDTADRVLESTLRDCVHNYLDEHDTTVHSSEGLGAVRFSDLQKRKDSAGIGNAQTFISSTSYQAEDKNCHNSVLFDAELNSDSGIKETPRKESFNEVEDHDQFNDSALASVPKHVSKAPLNRRLSNLSDDVYAAVPLDEAFSPAGLEVEEPGDGHFQKLLVETHHNIEDFSINSFDSGDVPVRINSSSSSCVDRIPSIPEDPDSTHNKIDAIPETECLSVEPNDKEEDVFSSQRDTESGEFIGGRARETSTRKTLVTRQISADQVSSPSFFSKETEDLIRDAKKRHASVDESSAQGNHHSVAVYAPTFNSDDLIRCSKDLLRHVDNVLSETGTDVPSPSPATIEVSNVSVHQQSEVSSVGGHSVTKQPSDSSQESSAEEPSIYDLNRSSDDDPDESMNIEQSTDTLHGSATGESFTASANTLEASSKQPSDPNLALEKSILKSNHPVTSIERERASSSHHHSYKVNGNRNSRLSLSHIDSKELTRSASFECDLKSPTRNRARTIADVFERLDSTSAEHIRIPESSIRKWTAQMVTAVSRLHSLGIVCRDLKPSNILLGEKGQVMLTYFCHLGYGDQELDWEAVDNIYAAPEVSSINGYDKSCDWWSIGALLFELLVGKTLIECHPGGITSHTCLYIPTFVSDEARSLLEGLLKHNPNERLGSGIAGAEEIKAHPFFTGIDWHGLEYS</sequence>
<feature type="compositionally biased region" description="Polar residues" evidence="1">
    <location>
        <begin position="477"/>
        <end position="500"/>
    </location>
</feature>
<organism evidence="4 5">
    <name type="scientific">Elysia crispata</name>
    <name type="common">lettuce slug</name>
    <dbReference type="NCBI Taxonomy" id="231223"/>
    <lineage>
        <taxon>Eukaryota</taxon>
        <taxon>Metazoa</taxon>
        <taxon>Spiralia</taxon>
        <taxon>Lophotrochozoa</taxon>
        <taxon>Mollusca</taxon>
        <taxon>Gastropoda</taxon>
        <taxon>Heterobranchia</taxon>
        <taxon>Euthyneura</taxon>
        <taxon>Panpulmonata</taxon>
        <taxon>Sacoglossa</taxon>
        <taxon>Placobranchoidea</taxon>
        <taxon>Plakobranchidae</taxon>
        <taxon>Elysia</taxon>
    </lineage>
</organism>
<dbReference type="Pfam" id="PF00787">
    <property type="entry name" value="PX"/>
    <property type="match status" value="1"/>
</dbReference>
<accession>A0AAE0Y9K4</accession>
<evidence type="ECO:0000259" key="2">
    <source>
        <dbReference type="PROSITE" id="PS50011"/>
    </source>
</evidence>
<dbReference type="PROSITE" id="PS50011">
    <property type="entry name" value="PROTEIN_KINASE_DOM"/>
    <property type="match status" value="1"/>
</dbReference>
<dbReference type="EMBL" id="JAWDGP010006611">
    <property type="protein sequence ID" value="KAK3737925.1"/>
    <property type="molecule type" value="Genomic_DNA"/>
</dbReference>
<dbReference type="SUPFAM" id="SSF116846">
    <property type="entry name" value="MIT domain"/>
    <property type="match status" value="1"/>
</dbReference>
<dbReference type="SMART" id="SM00312">
    <property type="entry name" value="PX"/>
    <property type="match status" value="1"/>
</dbReference>
<feature type="compositionally biased region" description="Polar residues" evidence="1">
    <location>
        <begin position="507"/>
        <end position="535"/>
    </location>
</feature>
<dbReference type="GO" id="GO:0005524">
    <property type="term" value="F:ATP binding"/>
    <property type="evidence" value="ECO:0007669"/>
    <property type="project" value="InterPro"/>
</dbReference>
<dbReference type="InterPro" id="IPR036871">
    <property type="entry name" value="PX_dom_sf"/>
</dbReference>
<dbReference type="GO" id="GO:0004672">
    <property type="term" value="F:protein kinase activity"/>
    <property type="evidence" value="ECO:0007669"/>
    <property type="project" value="InterPro"/>
</dbReference>
<dbReference type="SUPFAM" id="SSF64268">
    <property type="entry name" value="PX domain"/>
    <property type="match status" value="1"/>
</dbReference>
<feature type="region of interest" description="Disordered" evidence="1">
    <location>
        <begin position="1207"/>
        <end position="1237"/>
    </location>
</feature>
<dbReference type="Gene3D" id="1.20.58.80">
    <property type="entry name" value="Phosphotransferase system, lactose/cellobiose-type IIA subunit"/>
    <property type="match status" value="1"/>
</dbReference>
<dbReference type="Gene3D" id="3.30.200.20">
    <property type="entry name" value="Phosphorylase Kinase, domain 1"/>
    <property type="match status" value="1"/>
</dbReference>
<dbReference type="Gene3D" id="3.30.1520.10">
    <property type="entry name" value="Phox-like domain"/>
    <property type="match status" value="1"/>
</dbReference>
<dbReference type="SMART" id="SM00220">
    <property type="entry name" value="S_TKc"/>
    <property type="match status" value="1"/>
</dbReference>
<name>A0AAE0Y9K4_9GAST</name>
<evidence type="ECO:0000313" key="4">
    <source>
        <dbReference type="EMBL" id="KAK3737925.1"/>
    </source>
</evidence>
<feature type="domain" description="PX" evidence="3">
    <location>
        <begin position="9"/>
        <end position="132"/>
    </location>
</feature>
<dbReference type="PROSITE" id="PS50195">
    <property type="entry name" value="PX"/>
    <property type="match status" value="1"/>
</dbReference>
<dbReference type="GO" id="GO:0035091">
    <property type="term" value="F:phosphatidylinositol binding"/>
    <property type="evidence" value="ECO:0007669"/>
    <property type="project" value="InterPro"/>
</dbReference>
<feature type="region of interest" description="Disordered" evidence="1">
    <location>
        <begin position="430"/>
        <end position="535"/>
    </location>
</feature>
<dbReference type="SMART" id="SM00745">
    <property type="entry name" value="MIT"/>
    <property type="match status" value="1"/>
</dbReference>
<evidence type="ECO:0000259" key="3">
    <source>
        <dbReference type="PROSITE" id="PS50195"/>
    </source>
</evidence>
<gene>
    <name evidence="4" type="ORF">RRG08_028550</name>
</gene>
<dbReference type="Gene3D" id="1.10.510.10">
    <property type="entry name" value="Transferase(Phosphotransferase) domain 1"/>
    <property type="match status" value="1"/>
</dbReference>
<dbReference type="Pfam" id="PF04212">
    <property type="entry name" value="MIT"/>
    <property type="match status" value="1"/>
</dbReference>
<reference evidence="4" key="1">
    <citation type="journal article" date="2023" name="G3 (Bethesda)">
        <title>A reference genome for the long-term kleptoplast-retaining sea slug Elysia crispata morphotype clarki.</title>
        <authorList>
            <person name="Eastman K.E."/>
            <person name="Pendleton A.L."/>
            <person name="Shaikh M.A."/>
            <person name="Suttiyut T."/>
            <person name="Ogas R."/>
            <person name="Tomko P."/>
            <person name="Gavelis G."/>
            <person name="Widhalm J.R."/>
            <person name="Wisecaver J.H."/>
        </authorList>
    </citation>
    <scope>NUCLEOTIDE SEQUENCE</scope>
    <source>
        <strain evidence="4">ECLA1</strain>
    </source>
</reference>
<feature type="region of interest" description="Disordered" evidence="1">
    <location>
        <begin position="955"/>
        <end position="974"/>
    </location>
</feature>
<dbReference type="Pfam" id="PF00069">
    <property type="entry name" value="Pkinase"/>
    <property type="match status" value="1"/>
</dbReference>
<feature type="compositionally biased region" description="Polar residues" evidence="1">
    <location>
        <begin position="1165"/>
        <end position="1179"/>
    </location>
</feature>
<proteinExistence type="predicted"/>
<feature type="region of interest" description="Disordered" evidence="1">
    <location>
        <begin position="1114"/>
        <end position="1179"/>
    </location>
</feature>
<protein>
    <recommendedName>
        <fullName evidence="6">Non-specific serine/threonine protein kinase</fullName>
    </recommendedName>
</protein>
<dbReference type="InterPro" id="IPR051866">
    <property type="entry name" value="Intracell_Sig-Traffick_Protein"/>
</dbReference>
<dbReference type="InterPro" id="IPR036181">
    <property type="entry name" value="MIT_dom_sf"/>
</dbReference>
<dbReference type="CDD" id="cd02677">
    <property type="entry name" value="MIT_SNX15"/>
    <property type="match status" value="1"/>
</dbReference>
<dbReference type="InterPro" id="IPR001683">
    <property type="entry name" value="PX_dom"/>
</dbReference>
<dbReference type="SUPFAM" id="SSF56112">
    <property type="entry name" value="Protein kinase-like (PK-like)"/>
    <property type="match status" value="1"/>
</dbReference>
<comment type="caution">
    <text evidence="4">The sequence shown here is derived from an EMBL/GenBank/DDBJ whole genome shotgun (WGS) entry which is preliminary data.</text>
</comment>
<dbReference type="InterPro" id="IPR011009">
    <property type="entry name" value="Kinase-like_dom_sf"/>
</dbReference>
<evidence type="ECO:0000256" key="1">
    <source>
        <dbReference type="SAM" id="MobiDB-lite"/>
    </source>
</evidence>
<feature type="region of interest" description="Disordered" evidence="1">
    <location>
        <begin position="252"/>
        <end position="274"/>
    </location>
</feature>
<dbReference type="InterPro" id="IPR007330">
    <property type="entry name" value="MIT_dom"/>
</dbReference>
<feature type="region of interest" description="Disordered" evidence="1">
    <location>
        <begin position="150"/>
        <end position="170"/>
    </location>
</feature>